<name>A0A6B0UME1_IXORI</name>
<sequence length="117" mass="13055">MALVYPVWGKGEMLLLAAQVPWLELLGAGARVTIREEDQGLNKGWLTVTCAVGGRATAGVVVVAGGDNRTHSWHFLRCTGVLQIWFSSLPFNWHGPQIWRDYFIVFYLLCRGLVLIV</sequence>
<evidence type="ECO:0000313" key="1">
    <source>
        <dbReference type="EMBL" id="MXU90754.1"/>
    </source>
</evidence>
<accession>A0A6B0UME1</accession>
<protein>
    <submittedName>
        <fullName evidence="1">Uncharacterized protein</fullName>
    </submittedName>
</protein>
<dbReference type="AlphaFoldDB" id="A0A6B0UME1"/>
<dbReference type="EMBL" id="GIFC01008671">
    <property type="protein sequence ID" value="MXU90754.1"/>
    <property type="molecule type" value="Transcribed_RNA"/>
</dbReference>
<proteinExistence type="predicted"/>
<reference evidence="1" key="1">
    <citation type="submission" date="2019-12" db="EMBL/GenBank/DDBJ databases">
        <title>An insight into the sialome of adult female Ixodes ricinus ticks feeding for 6 days.</title>
        <authorList>
            <person name="Perner J."/>
            <person name="Ribeiro J.M.C."/>
        </authorList>
    </citation>
    <scope>NUCLEOTIDE SEQUENCE</scope>
    <source>
        <strain evidence="1">Semi-engorged</strain>
        <tissue evidence="1">Salivary glands</tissue>
    </source>
</reference>
<organism evidence="1">
    <name type="scientific">Ixodes ricinus</name>
    <name type="common">Common tick</name>
    <name type="synonym">Acarus ricinus</name>
    <dbReference type="NCBI Taxonomy" id="34613"/>
    <lineage>
        <taxon>Eukaryota</taxon>
        <taxon>Metazoa</taxon>
        <taxon>Ecdysozoa</taxon>
        <taxon>Arthropoda</taxon>
        <taxon>Chelicerata</taxon>
        <taxon>Arachnida</taxon>
        <taxon>Acari</taxon>
        <taxon>Parasitiformes</taxon>
        <taxon>Ixodida</taxon>
        <taxon>Ixodoidea</taxon>
        <taxon>Ixodidae</taxon>
        <taxon>Ixodinae</taxon>
        <taxon>Ixodes</taxon>
    </lineage>
</organism>